<sequence>MVTRQLPCPELAAITAPVTDSDHIQKPVLCRDRMLTVIRPEKLRNATDLHKEVLVVKYSNGDAIAWTVVTPARSLASITDGIDACLSCLQLVSPILVTDWYPRCHLVGAQTLPGPSRP</sequence>
<accession>A0A369KGH8</accession>
<organism evidence="1 2">
    <name type="scientific">Hypsizygus marmoreus</name>
    <name type="common">White beech mushroom</name>
    <name type="synonym">Agaricus marmoreus</name>
    <dbReference type="NCBI Taxonomy" id="39966"/>
    <lineage>
        <taxon>Eukaryota</taxon>
        <taxon>Fungi</taxon>
        <taxon>Dikarya</taxon>
        <taxon>Basidiomycota</taxon>
        <taxon>Agaricomycotina</taxon>
        <taxon>Agaricomycetes</taxon>
        <taxon>Agaricomycetidae</taxon>
        <taxon>Agaricales</taxon>
        <taxon>Tricholomatineae</taxon>
        <taxon>Lyophyllaceae</taxon>
        <taxon>Hypsizygus</taxon>
    </lineage>
</organism>
<comment type="caution">
    <text evidence="1">The sequence shown here is derived from an EMBL/GenBank/DDBJ whole genome shotgun (WGS) entry which is preliminary data.</text>
</comment>
<dbReference type="EMBL" id="LUEZ02000004">
    <property type="protein sequence ID" value="RDB30883.1"/>
    <property type="molecule type" value="Genomic_DNA"/>
</dbReference>
<dbReference type="AlphaFoldDB" id="A0A369KGH8"/>
<evidence type="ECO:0000313" key="1">
    <source>
        <dbReference type="EMBL" id="RDB30883.1"/>
    </source>
</evidence>
<name>A0A369KGH8_HYPMA</name>
<protein>
    <submittedName>
        <fullName evidence="1">Uncharacterized protein</fullName>
    </submittedName>
</protein>
<reference evidence="1" key="1">
    <citation type="submission" date="2018-04" db="EMBL/GenBank/DDBJ databases">
        <title>Whole genome sequencing of Hypsizygus marmoreus.</title>
        <authorList>
            <person name="Choi I.-G."/>
            <person name="Min B."/>
            <person name="Kim J.-G."/>
            <person name="Kim S."/>
            <person name="Oh Y.-L."/>
            <person name="Kong W.-S."/>
            <person name="Park H."/>
            <person name="Jeong J."/>
            <person name="Song E.-S."/>
        </authorList>
    </citation>
    <scope>NUCLEOTIDE SEQUENCE [LARGE SCALE GENOMIC DNA]</scope>
    <source>
        <strain evidence="1">51987-8</strain>
    </source>
</reference>
<gene>
    <name evidence="1" type="ORF">Hypma_005951</name>
</gene>
<keyword evidence="2" id="KW-1185">Reference proteome</keyword>
<proteinExistence type="predicted"/>
<dbReference type="Proteomes" id="UP000076154">
    <property type="component" value="Unassembled WGS sequence"/>
</dbReference>
<dbReference type="InParanoid" id="A0A369KGH8"/>
<evidence type="ECO:0000313" key="2">
    <source>
        <dbReference type="Proteomes" id="UP000076154"/>
    </source>
</evidence>